<feature type="transmembrane region" description="Helical" evidence="2">
    <location>
        <begin position="56"/>
        <end position="78"/>
    </location>
</feature>
<evidence type="ECO:0000256" key="2">
    <source>
        <dbReference type="SAM" id="Phobius"/>
    </source>
</evidence>
<organism evidence="3 4">
    <name type="scientific">Monoraphidium neglectum</name>
    <dbReference type="NCBI Taxonomy" id="145388"/>
    <lineage>
        <taxon>Eukaryota</taxon>
        <taxon>Viridiplantae</taxon>
        <taxon>Chlorophyta</taxon>
        <taxon>core chlorophytes</taxon>
        <taxon>Chlorophyceae</taxon>
        <taxon>CS clade</taxon>
        <taxon>Sphaeropleales</taxon>
        <taxon>Selenastraceae</taxon>
        <taxon>Monoraphidium</taxon>
    </lineage>
</organism>
<dbReference type="EMBL" id="KK100627">
    <property type="protein sequence ID" value="KIZ04661.1"/>
    <property type="molecule type" value="Genomic_DNA"/>
</dbReference>
<sequence length="99" mass="9903">MRQITSQSHLRSSKRVPINGTGSSTSSRPLLTLVFLGGERVLIGSLLALEEVLLGLFYRGGIVIGALAAAGAVLYALYAFAVPRGGGGGGGGGGSGGMR</sequence>
<reference evidence="3 4" key="1">
    <citation type="journal article" date="2013" name="BMC Genomics">
        <title>Reconstruction of the lipid metabolism for the microalga Monoraphidium neglectum from its genome sequence reveals characteristics suitable for biofuel production.</title>
        <authorList>
            <person name="Bogen C."/>
            <person name="Al-Dilaimi A."/>
            <person name="Albersmeier A."/>
            <person name="Wichmann J."/>
            <person name="Grundmann M."/>
            <person name="Rupp O."/>
            <person name="Lauersen K.J."/>
            <person name="Blifernez-Klassen O."/>
            <person name="Kalinowski J."/>
            <person name="Goesmann A."/>
            <person name="Mussgnug J.H."/>
            <person name="Kruse O."/>
        </authorList>
    </citation>
    <scope>NUCLEOTIDE SEQUENCE [LARGE SCALE GENOMIC DNA]</scope>
    <source>
        <strain evidence="3 4">SAG 48.87</strain>
    </source>
</reference>
<dbReference type="RefSeq" id="XP_013903680.1">
    <property type="nucleotide sequence ID" value="XM_014048226.1"/>
</dbReference>
<proteinExistence type="predicted"/>
<evidence type="ECO:0000256" key="1">
    <source>
        <dbReference type="SAM" id="MobiDB-lite"/>
    </source>
</evidence>
<accession>A0A0D2NID6</accession>
<name>A0A0D2NID6_9CHLO</name>
<gene>
    <name evidence="3" type="ORF">MNEG_3294</name>
</gene>
<dbReference type="AlphaFoldDB" id="A0A0D2NID6"/>
<keyword evidence="4" id="KW-1185">Reference proteome</keyword>
<dbReference type="KEGG" id="mng:MNEG_3294"/>
<keyword evidence="2" id="KW-1133">Transmembrane helix</keyword>
<dbReference type="Proteomes" id="UP000054498">
    <property type="component" value="Unassembled WGS sequence"/>
</dbReference>
<feature type="compositionally biased region" description="Polar residues" evidence="1">
    <location>
        <begin position="1"/>
        <end position="10"/>
    </location>
</feature>
<protein>
    <submittedName>
        <fullName evidence="3">Uncharacterized protein</fullName>
    </submittedName>
</protein>
<feature type="region of interest" description="Disordered" evidence="1">
    <location>
        <begin position="1"/>
        <end position="28"/>
    </location>
</feature>
<evidence type="ECO:0000313" key="3">
    <source>
        <dbReference type="EMBL" id="KIZ04661.1"/>
    </source>
</evidence>
<keyword evidence="2" id="KW-0472">Membrane</keyword>
<keyword evidence="2" id="KW-0812">Transmembrane</keyword>
<evidence type="ECO:0000313" key="4">
    <source>
        <dbReference type="Proteomes" id="UP000054498"/>
    </source>
</evidence>
<dbReference type="GeneID" id="25736172"/>